<accession>A0ABZ1REV8</accession>
<protein>
    <submittedName>
        <fullName evidence="2">LysM peptidoglycan-binding domain-containing protein</fullName>
    </submittedName>
</protein>
<proteinExistence type="predicted"/>
<dbReference type="CDD" id="cd00118">
    <property type="entry name" value="LysM"/>
    <property type="match status" value="1"/>
</dbReference>
<evidence type="ECO:0000313" key="3">
    <source>
        <dbReference type="Proteomes" id="UP001432075"/>
    </source>
</evidence>
<reference evidence="2" key="1">
    <citation type="submission" date="2022-10" db="EMBL/GenBank/DDBJ databases">
        <title>The complete genomes of actinobacterial strains from the NBC collection.</title>
        <authorList>
            <person name="Joergensen T.S."/>
            <person name="Alvarez Arevalo M."/>
            <person name="Sterndorff E.B."/>
            <person name="Faurdal D."/>
            <person name="Vuksanovic O."/>
            <person name="Mourched A.-S."/>
            <person name="Charusanti P."/>
            <person name="Shaw S."/>
            <person name="Blin K."/>
            <person name="Weber T."/>
        </authorList>
    </citation>
    <scope>NUCLEOTIDE SEQUENCE</scope>
    <source>
        <strain evidence="2">NBC_00283</strain>
    </source>
</reference>
<keyword evidence="3" id="KW-1185">Reference proteome</keyword>
<dbReference type="SMART" id="SM00257">
    <property type="entry name" value="LysM"/>
    <property type="match status" value="1"/>
</dbReference>
<evidence type="ECO:0000313" key="2">
    <source>
        <dbReference type="EMBL" id="WUO44961.1"/>
    </source>
</evidence>
<dbReference type="InterPro" id="IPR018392">
    <property type="entry name" value="LysM"/>
</dbReference>
<name>A0ABZ1REV8_9ACTN</name>
<evidence type="ECO:0000259" key="1">
    <source>
        <dbReference type="PROSITE" id="PS51782"/>
    </source>
</evidence>
<sequence>MPATPFRLPEVPGPSPVSAALARAEIIDTTSGEGFPVMFNPEELKLDQGNSFAEIGIPGLNTPPVQYVRGRARTLSMELFFDTYESGGDVRAHTGPIVRLLDKRPQTQGPPVLLFSLGGFQFRCVLVDAGQRFTMFLRNGTPVRSSLSVRFQEYVPTEIDVRRGVFFGSPTVSGIANRAVAAAGAVVSGSAPVHVVVRGDTLSGLAATYLGDPARWREIADANRVVDPLDLAPNTRLVIPPRHAGGAAP</sequence>
<dbReference type="PROSITE" id="PS51782">
    <property type="entry name" value="LYSM"/>
    <property type="match status" value="1"/>
</dbReference>
<dbReference type="InterPro" id="IPR036779">
    <property type="entry name" value="LysM_dom_sf"/>
</dbReference>
<dbReference type="Gene3D" id="3.10.350.10">
    <property type="entry name" value="LysM domain"/>
    <property type="match status" value="1"/>
</dbReference>
<organism evidence="2 3">
    <name type="scientific">Streptomyces goshikiensis</name>
    <dbReference type="NCBI Taxonomy" id="1942"/>
    <lineage>
        <taxon>Bacteria</taxon>
        <taxon>Bacillati</taxon>
        <taxon>Actinomycetota</taxon>
        <taxon>Actinomycetes</taxon>
        <taxon>Kitasatosporales</taxon>
        <taxon>Streptomycetaceae</taxon>
        <taxon>Streptomyces</taxon>
    </lineage>
</organism>
<feature type="domain" description="LysM" evidence="1">
    <location>
        <begin position="192"/>
        <end position="239"/>
    </location>
</feature>
<gene>
    <name evidence="2" type="ORF">OHU17_03560</name>
</gene>
<dbReference type="RefSeq" id="WP_124290585.1">
    <property type="nucleotide sequence ID" value="NZ_CP108057.1"/>
</dbReference>
<dbReference type="Proteomes" id="UP001432075">
    <property type="component" value="Chromosome"/>
</dbReference>
<dbReference type="Pfam" id="PF19266">
    <property type="entry name" value="CIS_tube"/>
    <property type="match status" value="1"/>
</dbReference>
<dbReference type="Pfam" id="PF01476">
    <property type="entry name" value="LysM"/>
    <property type="match status" value="1"/>
</dbReference>
<dbReference type="InterPro" id="IPR045361">
    <property type="entry name" value="CIS_tube_prot_N"/>
</dbReference>
<dbReference type="EMBL" id="CP108057">
    <property type="protein sequence ID" value="WUO44961.1"/>
    <property type="molecule type" value="Genomic_DNA"/>
</dbReference>